<sequence length="149" mass="15442">MKRMKALVTLTIAGAMTLGGPATVGTATATATERTAVASDSVTPLEVVNLGLTTREAMNVQCALREYNGYTGAIDGLLGPESWKAFQGLLQARYGYTGAIDGIVGPGTISALQRALQQYFEYDGAIDGIAGPQTTAAFKRAAADAAQYC</sequence>
<evidence type="ECO:0000313" key="2">
    <source>
        <dbReference type="EMBL" id="GAA2059452.1"/>
    </source>
</evidence>
<feature type="signal peptide" evidence="1">
    <location>
        <begin position="1"/>
        <end position="24"/>
    </location>
</feature>
<gene>
    <name evidence="2" type="ORF">GCM10009757_40690</name>
</gene>
<dbReference type="Gene3D" id="1.10.101.10">
    <property type="entry name" value="PGBD-like superfamily/PGBD"/>
    <property type="match status" value="1"/>
</dbReference>
<dbReference type="InterPro" id="IPR036365">
    <property type="entry name" value="PGBD-like_sf"/>
</dbReference>
<dbReference type="InterPro" id="IPR036366">
    <property type="entry name" value="PGBDSf"/>
</dbReference>
<protein>
    <recommendedName>
        <fullName evidence="4">Peptidoglycan-binding protein</fullName>
    </recommendedName>
</protein>
<dbReference type="SUPFAM" id="SSF47090">
    <property type="entry name" value="PGBD-like"/>
    <property type="match status" value="1"/>
</dbReference>
<name>A0ABP5GWM2_9ACTN</name>
<dbReference type="EMBL" id="BAAANQ010000009">
    <property type="protein sequence ID" value="GAA2059452.1"/>
    <property type="molecule type" value="Genomic_DNA"/>
</dbReference>
<feature type="chain" id="PRO_5046576248" description="Peptidoglycan-binding protein" evidence="1">
    <location>
        <begin position="25"/>
        <end position="149"/>
    </location>
</feature>
<comment type="caution">
    <text evidence="2">The sequence shown here is derived from an EMBL/GenBank/DDBJ whole genome shotgun (WGS) entry which is preliminary data.</text>
</comment>
<dbReference type="Proteomes" id="UP001403094">
    <property type="component" value="Unassembled WGS sequence"/>
</dbReference>
<accession>A0ABP5GWM2</accession>
<evidence type="ECO:0008006" key="4">
    <source>
        <dbReference type="Google" id="ProtNLM"/>
    </source>
</evidence>
<organism evidence="2 3">
    <name type="scientific">Streptomyces cheonanensis</name>
    <dbReference type="NCBI Taxonomy" id="312720"/>
    <lineage>
        <taxon>Bacteria</taxon>
        <taxon>Bacillati</taxon>
        <taxon>Actinomycetota</taxon>
        <taxon>Actinomycetes</taxon>
        <taxon>Kitasatosporales</taxon>
        <taxon>Streptomycetaceae</taxon>
        <taxon>Streptomyces</taxon>
    </lineage>
</organism>
<reference evidence="3" key="1">
    <citation type="journal article" date="2019" name="Int. J. Syst. Evol. Microbiol.">
        <title>The Global Catalogue of Microorganisms (GCM) 10K type strain sequencing project: providing services to taxonomists for standard genome sequencing and annotation.</title>
        <authorList>
            <consortium name="The Broad Institute Genomics Platform"/>
            <consortium name="The Broad Institute Genome Sequencing Center for Infectious Disease"/>
            <person name="Wu L."/>
            <person name="Ma J."/>
        </authorList>
    </citation>
    <scope>NUCLEOTIDE SEQUENCE [LARGE SCALE GENOMIC DNA]</scope>
    <source>
        <strain evidence="3">JCM 14549</strain>
    </source>
</reference>
<keyword evidence="3" id="KW-1185">Reference proteome</keyword>
<evidence type="ECO:0000256" key="1">
    <source>
        <dbReference type="SAM" id="SignalP"/>
    </source>
</evidence>
<keyword evidence="1" id="KW-0732">Signal</keyword>
<proteinExistence type="predicted"/>
<evidence type="ECO:0000313" key="3">
    <source>
        <dbReference type="Proteomes" id="UP001403094"/>
    </source>
</evidence>